<name>A0A448X1F6_9PLAT</name>
<sequence>MRGTGCNIIIIIPSLALRDYLLHQPLSVSPVQVISILPSLVSDGGLQLSLSWRPSVWLGQHSICFIFFISQLSGLCLAIYTKFVDGFAVS</sequence>
<keyword evidence="3" id="KW-1185">Reference proteome</keyword>
<reference evidence="2" key="1">
    <citation type="submission" date="2018-11" db="EMBL/GenBank/DDBJ databases">
        <authorList>
            <consortium name="Pathogen Informatics"/>
        </authorList>
    </citation>
    <scope>NUCLEOTIDE SEQUENCE</scope>
</reference>
<keyword evidence="1" id="KW-0812">Transmembrane</keyword>
<accession>A0A448X1F6</accession>
<protein>
    <submittedName>
        <fullName evidence="2">Uncharacterized protein</fullName>
    </submittedName>
</protein>
<evidence type="ECO:0000313" key="2">
    <source>
        <dbReference type="EMBL" id="VEL25583.1"/>
    </source>
</evidence>
<feature type="transmembrane region" description="Helical" evidence="1">
    <location>
        <begin position="58"/>
        <end position="80"/>
    </location>
</feature>
<proteinExistence type="predicted"/>
<evidence type="ECO:0000256" key="1">
    <source>
        <dbReference type="SAM" id="Phobius"/>
    </source>
</evidence>
<comment type="caution">
    <text evidence="2">The sequence shown here is derived from an EMBL/GenBank/DDBJ whole genome shotgun (WGS) entry which is preliminary data.</text>
</comment>
<keyword evidence="1" id="KW-1133">Transmembrane helix</keyword>
<organism evidence="2 3">
    <name type="scientific">Protopolystoma xenopodis</name>
    <dbReference type="NCBI Taxonomy" id="117903"/>
    <lineage>
        <taxon>Eukaryota</taxon>
        <taxon>Metazoa</taxon>
        <taxon>Spiralia</taxon>
        <taxon>Lophotrochozoa</taxon>
        <taxon>Platyhelminthes</taxon>
        <taxon>Monogenea</taxon>
        <taxon>Polyopisthocotylea</taxon>
        <taxon>Polystomatidea</taxon>
        <taxon>Polystomatidae</taxon>
        <taxon>Protopolystoma</taxon>
    </lineage>
</organism>
<dbReference type="Proteomes" id="UP000784294">
    <property type="component" value="Unassembled WGS sequence"/>
</dbReference>
<keyword evidence="1" id="KW-0472">Membrane</keyword>
<dbReference type="EMBL" id="CAAALY010074934">
    <property type="protein sequence ID" value="VEL25583.1"/>
    <property type="molecule type" value="Genomic_DNA"/>
</dbReference>
<dbReference type="AlphaFoldDB" id="A0A448X1F6"/>
<evidence type="ECO:0000313" key="3">
    <source>
        <dbReference type="Proteomes" id="UP000784294"/>
    </source>
</evidence>
<gene>
    <name evidence="2" type="ORF">PXEA_LOCUS19023</name>
</gene>